<dbReference type="AlphaFoldDB" id="A0A2I1HY28"/>
<feature type="domain" description="Class II aldolase/adducin N-terminal" evidence="2">
    <location>
        <begin position="11"/>
        <end position="210"/>
    </location>
</feature>
<dbReference type="RefSeq" id="WP_101602414.1">
    <property type="nucleotide sequence ID" value="NZ_PKKM01000015.1"/>
</dbReference>
<dbReference type="Proteomes" id="UP000234198">
    <property type="component" value="Unassembled WGS sequence"/>
</dbReference>
<dbReference type="Gene3D" id="3.40.225.10">
    <property type="entry name" value="Class II aldolase/adducin N-terminal domain"/>
    <property type="match status" value="1"/>
</dbReference>
<feature type="region of interest" description="Disordered" evidence="1">
    <location>
        <begin position="20"/>
        <end position="40"/>
    </location>
</feature>
<evidence type="ECO:0000259" key="2">
    <source>
        <dbReference type="SMART" id="SM01007"/>
    </source>
</evidence>
<reference evidence="3 4" key="1">
    <citation type="submission" date="2017-12" db="EMBL/GenBank/DDBJ databases">
        <title>Phylogenetic diversity of female urinary microbiome.</title>
        <authorList>
            <person name="Thomas-White K."/>
            <person name="Wolfe A.J."/>
        </authorList>
    </citation>
    <scope>NUCLEOTIDE SEQUENCE [LARGE SCALE GENOMIC DNA]</scope>
    <source>
        <strain evidence="3 4">UMB0018</strain>
    </source>
</reference>
<comment type="caution">
    <text evidence="3">The sequence shown here is derived from an EMBL/GenBank/DDBJ whole genome shotgun (WGS) entry which is preliminary data.</text>
</comment>
<accession>A0A2I1HY28</accession>
<dbReference type="SUPFAM" id="SSF53639">
    <property type="entry name" value="AraD/HMP-PK domain-like"/>
    <property type="match status" value="1"/>
</dbReference>
<dbReference type="SMART" id="SM01007">
    <property type="entry name" value="Aldolase_II"/>
    <property type="match status" value="1"/>
</dbReference>
<dbReference type="EMBL" id="PKKM01000015">
    <property type="protein sequence ID" value="PKY63781.1"/>
    <property type="molecule type" value="Genomic_DNA"/>
</dbReference>
<gene>
    <name evidence="3" type="ORF">CYJ22_09335</name>
</gene>
<evidence type="ECO:0000313" key="4">
    <source>
        <dbReference type="Proteomes" id="UP000234198"/>
    </source>
</evidence>
<dbReference type="InterPro" id="IPR036409">
    <property type="entry name" value="Aldolase_II/adducin_N_sf"/>
</dbReference>
<organism evidence="3 4">
    <name type="scientific">Schaalia odontolytica</name>
    <dbReference type="NCBI Taxonomy" id="1660"/>
    <lineage>
        <taxon>Bacteria</taxon>
        <taxon>Bacillati</taxon>
        <taxon>Actinomycetota</taxon>
        <taxon>Actinomycetes</taxon>
        <taxon>Actinomycetales</taxon>
        <taxon>Actinomycetaceae</taxon>
        <taxon>Schaalia</taxon>
    </lineage>
</organism>
<evidence type="ECO:0000256" key="1">
    <source>
        <dbReference type="SAM" id="MobiDB-lite"/>
    </source>
</evidence>
<dbReference type="Pfam" id="PF00596">
    <property type="entry name" value="Aldolase_II"/>
    <property type="match status" value="1"/>
</dbReference>
<name>A0A2I1HY28_9ACTO</name>
<dbReference type="InterPro" id="IPR001303">
    <property type="entry name" value="Aldolase_II/adducin_N"/>
</dbReference>
<protein>
    <submittedName>
        <fullName evidence="3">Aldolase</fullName>
    </submittedName>
</protein>
<evidence type="ECO:0000313" key="3">
    <source>
        <dbReference type="EMBL" id="PKY63781.1"/>
    </source>
</evidence>
<sequence>MPTSSEDLVSQLIELSNQIGSDTEYTRSGGGNSSAKTGDTLLIKPSGVPLATLREEDLVPLDIPTLLHAFEHPEELPTGEDPVRAAAQLAQRGAFERRPSVEILFHALIPDPLVIHLHPLTANAITCNTRGEELCEQILGDQALWVDYTDPGIPLARLIDDRRRAFTATHGTPPPAITLLGNHGIIVSGPTKDAILERIDFLTSSIRAAIDEAETAFSGSPSRVAEAFRRAVEAPSVALATEGLSAFASAPGGPLIPDQIVYAGSFPVMLEATDTEDIVAAKVSLHRAQHGRAPIVAVIPGLAVAAVGSTNEASDNALHTFLDALRVARDANLLGRVRVMDDRERGFIENWEAESYRQKVAASQGS</sequence>
<proteinExistence type="predicted"/>